<dbReference type="AlphaFoldDB" id="V4SCX3"/>
<dbReference type="Gene3D" id="1.10.287.2250">
    <property type="match status" value="1"/>
</dbReference>
<protein>
    <recommendedName>
        <fullName evidence="2">Cathepsin propeptide inhibitor domain-containing protein</fullName>
    </recommendedName>
</protein>
<evidence type="ECO:0000313" key="3">
    <source>
        <dbReference type="EMBL" id="ESR36640.1"/>
    </source>
</evidence>
<dbReference type="EMBL" id="KI536978">
    <property type="protein sequence ID" value="ESR36640.1"/>
    <property type="molecule type" value="Genomic_DNA"/>
</dbReference>
<dbReference type="SUPFAM" id="SSF54001">
    <property type="entry name" value="Cysteine proteinases"/>
    <property type="match status" value="1"/>
</dbReference>
<keyword evidence="4" id="KW-1185">Reference proteome</keyword>
<dbReference type="OMA" id="FAEYFFR"/>
<gene>
    <name evidence="3" type="ORF">CICLE_v10029917mg</name>
</gene>
<proteinExistence type="predicted"/>
<sequence length="106" mass="11867">MGSKTMVLFMVSLVVVSSVSSGTLIDDSDQLIRQVTDNSDKILSHHESTNNDLLGAEHHFSIFKKKFNKAYASQEELDRRFNIFKANLQRVACHEKLDSSATHGVT</sequence>
<evidence type="ECO:0000259" key="2">
    <source>
        <dbReference type="SMART" id="SM00848"/>
    </source>
</evidence>
<dbReference type="Pfam" id="PF08246">
    <property type="entry name" value="Inhibitor_I29"/>
    <property type="match status" value="1"/>
</dbReference>
<evidence type="ECO:0000313" key="4">
    <source>
        <dbReference type="Proteomes" id="UP000030687"/>
    </source>
</evidence>
<feature type="signal peptide" evidence="1">
    <location>
        <begin position="1"/>
        <end position="21"/>
    </location>
</feature>
<name>V4SCX3_CITCL</name>
<dbReference type="OrthoDB" id="1592757at2759"/>
<dbReference type="KEGG" id="cic:CICLE_v10029917mg"/>
<keyword evidence="1" id="KW-0732">Signal</keyword>
<dbReference type="Gramene" id="ESR36640">
    <property type="protein sequence ID" value="ESR36640"/>
    <property type="gene ID" value="CICLE_v10029917mg"/>
</dbReference>
<dbReference type="InterPro" id="IPR013201">
    <property type="entry name" value="Prot_inhib_I29"/>
</dbReference>
<feature type="chain" id="PRO_5004727329" description="Cathepsin propeptide inhibitor domain-containing protein" evidence="1">
    <location>
        <begin position="22"/>
        <end position="106"/>
    </location>
</feature>
<feature type="domain" description="Cathepsin propeptide inhibitor" evidence="2">
    <location>
        <begin position="60"/>
        <end position="105"/>
    </location>
</feature>
<dbReference type="InterPro" id="IPR038765">
    <property type="entry name" value="Papain-like_cys_pep_sf"/>
</dbReference>
<reference evidence="3 4" key="1">
    <citation type="submission" date="2013-10" db="EMBL/GenBank/DDBJ databases">
        <authorList>
            <consortium name="International Citrus Genome Consortium"/>
            <person name="Jenkins J."/>
            <person name="Schmutz J."/>
            <person name="Prochnik S."/>
            <person name="Rokhsar D."/>
            <person name="Gmitter F."/>
            <person name="Ollitrault P."/>
            <person name="Machado M."/>
            <person name="Talon M."/>
            <person name="Wincker P."/>
            <person name="Jaillon O."/>
            <person name="Morgante M."/>
        </authorList>
    </citation>
    <scope>NUCLEOTIDE SEQUENCE</scope>
    <source>
        <strain evidence="4">cv. Clemenules</strain>
    </source>
</reference>
<dbReference type="SMART" id="SM00848">
    <property type="entry name" value="Inhibitor_I29"/>
    <property type="match status" value="1"/>
</dbReference>
<dbReference type="eggNOG" id="KOG1542">
    <property type="taxonomic scope" value="Eukaryota"/>
</dbReference>
<organism evidence="3 4">
    <name type="scientific">Citrus clementina</name>
    <name type="common">Clementine</name>
    <name type="synonym">Citrus deliciosa x Citrus sinensis</name>
    <dbReference type="NCBI Taxonomy" id="85681"/>
    <lineage>
        <taxon>Eukaryota</taxon>
        <taxon>Viridiplantae</taxon>
        <taxon>Streptophyta</taxon>
        <taxon>Embryophyta</taxon>
        <taxon>Tracheophyta</taxon>
        <taxon>Spermatophyta</taxon>
        <taxon>Magnoliopsida</taxon>
        <taxon>eudicotyledons</taxon>
        <taxon>Gunneridae</taxon>
        <taxon>Pentapetalae</taxon>
        <taxon>rosids</taxon>
        <taxon>malvids</taxon>
        <taxon>Sapindales</taxon>
        <taxon>Rutaceae</taxon>
        <taxon>Aurantioideae</taxon>
        <taxon>Citrus</taxon>
    </lineage>
</organism>
<evidence type="ECO:0000256" key="1">
    <source>
        <dbReference type="SAM" id="SignalP"/>
    </source>
</evidence>
<dbReference type="Proteomes" id="UP000030687">
    <property type="component" value="Unassembled WGS sequence"/>
</dbReference>
<dbReference type="InParanoid" id="V4SCX3"/>
<accession>V4SCX3</accession>
<dbReference type="STRING" id="85681.V4SCX3"/>